<accession>A0ABP7XNS6</accession>
<dbReference type="EMBL" id="BAAAZH010000017">
    <property type="protein sequence ID" value="GAA4121392.1"/>
    <property type="molecule type" value="Genomic_DNA"/>
</dbReference>
<evidence type="ECO:0000313" key="3">
    <source>
        <dbReference type="EMBL" id="GAA4121392.1"/>
    </source>
</evidence>
<evidence type="ECO:0000256" key="2">
    <source>
        <dbReference type="SAM" id="Phobius"/>
    </source>
</evidence>
<protein>
    <recommendedName>
        <fullName evidence="5">DUF2946 domain-containing protein</fullName>
    </recommendedName>
</protein>
<feature type="transmembrane region" description="Helical" evidence="2">
    <location>
        <begin position="110"/>
        <end position="130"/>
    </location>
</feature>
<keyword evidence="2" id="KW-0472">Membrane</keyword>
<evidence type="ECO:0000256" key="1">
    <source>
        <dbReference type="SAM" id="MobiDB-lite"/>
    </source>
</evidence>
<comment type="caution">
    <text evidence="3">The sequence shown here is derived from an EMBL/GenBank/DDBJ whole genome shotgun (WGS) entry which is preliminary data.</text>
</comment>
<name>A0ABP7XNS6_9ACTN</name>
<organism evidence="3 4">
    <name type="scientific">Nocardioides fonticola</name>
    <dbReference type="NCBI Taxonomy" id="450363"/>
    <lineage>
        <taxon>Bacteria</taxon>
        <taxon>Bacillati</taxon>
        <taxon>Actinomycetota</taxon>
        <taxon>Actinomycetes</taxon>
        <taxon>Propionibacteriales</taxon>
        <taxon>Nocardioidaceae</taxon>
        <taxon>Nocardioides</taxon>
    </lineage>
</organism>
<sequence>MPPRPPRSGRATLGSEPPRPYPGGVRTPRIVQGGRLAGLALAIVLGILGMHVLAGGDHAAMGASGMSGMSGMPGMPGTADMPAHQHAAASGLAVATAAVLDPGTDAGGGSPLMVCALMIAGGLVIALAAARGRGRALRRPPGSGPLSAVGAAVVRAGWPPPGAGPPPSSWRFSVVRC</sequence>
<reference evidence="4" key="1">
    <citation type="journal article" date="2019" name="Int. J. Syst. Evol. Microbiol.">
        <title>The Global Catalogue of Microorganisms (GCM) 10K type strain sequencing project: providing services to taxonomists for standard genome sequencing and annotation.</title>
        <authorList>
            <consortium name="The Broad Institute Genomics Platform"/>
            <consortium name="The Broad Institute Genome Sequencing Center for Infectious Disease"/>
            <person name="Wu L."/>
            <person name="Ma J."/>
        </authorList>
    </citation>
    <scope>NUCLEOTIDE SEQUENCE [LARGE SCALE GENOMIC DNA]</scope>
    <source>
        <strain evidence="4">JCM 16703</strain>
    </source>
</reference>
<evidence type="ECO:0000313" key="4">
    <source>
        <dbReference type="Proteomes" id="UP001501495"/>
    </source>
</evidence>
<dbReference type="Proteomes" id="UP001501495">
    <property type="component" value="Unassembled WGS sequence"/>
</dbReference>
<keyword evidence="4" id="KW-1185">Reference proteome</keyword>
<gene>
    <name evidence="3" type="ORF">GCM10022215_26330</name>
</gene>
<keyword evidence="2" id="KW-1133">Transmembrane helix</keyword>
<feature type="region of interest" description="Disordered" evidence="1">
    <location>
        <begin position="1"/>
        <end position="25"/>
    </location>
</feature>
<proteinExistence type="predicted"/>
<keyword evidence="2" id="KW-0812">Transmembrane</keyword>
<evidence type="ECO:0008006" key="5">
    <source>
        <dbReference type="Google" id="ProtNLM"/>
    </source>
</evidence>
<feature type="transmembrane region" description="Helical" evidence="2">
    <location>
        <begin position="36"/>
        <end position="54"/>
    </location>
</feature>